<dbReference type="Proteomes" id="UP001486565">
    <property type="component" value="Chromosome"/>
</dbReference>
<evidence type="ECO:0000256" key="5">
    <source>
        <dbReference type="SAM" id="SignalP"/>
    </source>
</evidence>
<gene>
    <name evidence="7" type="ORF">QBE51_10420</name>
</gene>
<dbReference type="CDD" id="cd06309">
    <property type="entry name" value="PBP1_galactofuranose_YtfQ-like"/>
    <property type="match status" value="1"/>
</dbReference>
<name>A0ABZ2Y1L0_9FIRM</name>
<feature type="signal peptide" evidence="5">
    <location>
        <begin position="1"/>
        <end position="23"/>
    </location>
</feature>
<evidence type="ECO:0000256" key="1">
    <source>
        <dbReference type="ARBA" id="ARBA00004196"/>
    </source>
</evidence>
<dbReference type="SUPFAM" id="SSF53822">
    <property type="entry name" value="Periplasmic binding protein-like I"/>
    <property type="match status" value="1"/>
</dbReference>
<dbReference type="InterPro" id="IPR025997">
    <property type="entry name" value="SBP_2_dom"/>
</dbReference>
<organism evidence="7 8">
    <name type="scientific">Defluviitalea saccharophila</name>
    <dbReference type="NCBI Taxonomy" id="879970"/>
    <lineage>
        <taxon>Bacteria</taxon>
        <taxon>Bacillati</taxon>
        <taxon>Bacillota</taxon>
        <taxon>Clostridia</taxon>
        <taxon>Lachnospirales</taxon>
        <taxon>Defluviitaleaceae</taxon>
        <taxon>Defluviitalea</taxon>
    </lineage>
</organism>
<feature type="domain" description="Periplasmic binding protein" evidence="6">
    <location>
        <begin position="63"/>
        <end position="323"/>
    </location>
</feature>
<evidence type="ECO:0000256" key="4">
    <source>
        <dbReference type="SAM" id="MobiDB-lite"/>
    </source>
</evidence>
<accession>A0ABZ2Y1L0</accession>
<comment type="similarity">
    <text evidence="2">Belongs to the bacterial solute-binding protein 2 family.</text>
</comment>
<keyword evidence="8" id="KW-1185">Reference proteome</keyword>
<proteinExistence type="inferred from homology"/>
<dbReference type="RefSeq" id="WP_341876216.1">
    <property type="nucleotide sequence ID" value="NZ_CP121687.1"/>
</dbReference>
<dbReference type="Pfam" id="PF13407">
    <property type="entry name" value="Peripla_BP_4"/>
    <property type="match status" value="1"/>
</dbReference>
<dbReference type="EMBL" id="CP121687">
    <property type="protein sequence ID" value="WZL69208.1"/>
    <property type="molecule type" value="Genomic_DNA"/>
</dbReference>
<protein>
    <submittedName>
        <fullName evidence="7">ABC transporter substrate-binding protein</fullName>
    </submittedName>
</protein>
<evidence type="ECO:0000259" key="6">
    <source>
        <dbReference type="Pfam" id="PF13407"/>
    </source>
</evidence>
<reference evidence="7 8" key="1">
    <citation type="submission" date="2023-03" db="EMBL/GenBank/DDBJ databases">
        <title>Novel Species.</title>
        <authorList>
            <person name="Ma S."/>
        </authorList>
    </citation>
    <scope>NUCLEOTIDE SEQUENCE [LARGE SCALE GENOMIC DNA]</scope>
    <source>
        <strain evidence="7 8">LIND6LT2</strain>
    </source>
</reference>
<keyword evidence="3 5" id="KW-0732">Signal</keyword>
<dbReference type="PROSITE" id="PS51257">
    <property type="entry name" value="PROKAR_LIPOPROTEIN"/>
    <property type="match status" value="1"/>
</dbReference>
<evidence type="ECO:0000313" key="8">
    <source>
        <dbReference type="Proteomes" id="UP001486565"/>
    </source>
</evidence>
<dbReference type="InterPro" id="IPR028082">
    <property type="entry name" value="Peripla_BP_I"/>
</dbReference>
<evidence type="ECO:0000256" key="3">
    <source>
        <dbReference type="ARBA" id="ARBA00022729"/>
    </source>
</evidence>
<dbReference type="PANTHER" id="PTHR46847">
    <property type="entry name" value="D-ALLOSE-BINDING PERIPLASMIC PROTEIN-RELATED"/>
    <property type="match status" value="1"/>
</dbReference>
<dbReference type="PANTHER" id="PTHR46847:SF3">
    <property type="entry name" value="GALACTOFURANOSE-BINDING PROTEIN YTFQ"/>
    <property type="match status" value="1"/>
</dbReference>
<feature type="chain" id="PRO_5045191982" evidence="5">
    <location>
        <begin position="24"/>
        <end position="350"/>
    </location>
</feature>
<evidence type="ECO:0000256" key="2">
    <source>
        <dbReference type="ARBA" id="ARBA00007639"/>
    </source>
</evidence>
<feature type="compositionally biased region" description="Low complexity" evidence="4">
    <location>
        <begin position="29"/>
        <end position="46"/>
    </location>
</feature>
<dbReference type="Gene3D" id="3.40.50.2300">
    <property type="match status" value="2"/>
</dbReference>
<feature type="region of interest" description="Disordered" evidence="4">
    <location>
        <begin position="29"/>
        <end position="54"/>
    </location>
</feature>
<sequence>MSIKKFMKKGVALALAVMLLGTAVGCGSSSTTTSEAPASTEQTTQEAKTEEAPAAPVDEKIVIGFSQIGAESGWRTAETESIKKTCEEDPMIELKFSDAQQKQENQIKAIRTFIAQGVDAIALAPVVESGWETVFTEAKDAGIPIILLDRMAAVDESLYTTFIGSDFIEEGRRAAQYVIDTFGPDAEVNIVELQGTVGASAATDRQKGFADAIKDYSGYKIIKSQSGDFTRAKGKEVMEAFLKSDGDKIDVLYAHNDDMALGAVQAIEEYGLQPGKDIIIVGVDGVKDAFQAIADGKYNCTVECNPNLGPQLVQAVKDLKAGKTLEKWIKSDEDVYFGQKAIDALPTRTY</sequence>
<comment type="subcellular location">
    <subcellularLocation>
        <location evidence="1">Cell envelope</location>
    </subcellularLocation>
</comment>
<evidence type="ECO:0000313" key="7">
    <source>
        <dbReference type="EMBL" id="WZL69208.1"/>
    </source>
</evidence>